<gene>
    <name evidence="3" type="ORF">HannXRQ_Chr03g0063371</name>
</gene>
<protein>
    <submittedName>
        <fullName evidence="3">Uncharacterized protein</fullName>
    </submittedName>
</protein>
<proteinExistence type="predicted"/>
<evidence type="ECO:0000313" key="4">
    <source>
        <dbReference type="Proteomes" id="UP000215914"/>
    </source>
</evidence>
<dbReference type="Proteomes" id="UP000215914">
    <property type="component" value="Chromosome 3"/>
</dbReference>
<dbReference type="InterPro" id="IPR040321">
    <property type="entry name" value="SCD2-like"/>
</dbReference>
<evidence type="ECO:0000256" key="2">
    <source>
        <dbReference type="SAM" id="MobiDB-lite"/>
    </source>
</evidence>
<feature type="coiled-coil region" evidence="1">
    <location>
        <begin position="114"/>
        <end position="148"/>
    </location>
</feature>
<evidence type="ECO:0000313" key="3">
    <source>
        <dbReference type="EMBL" id="OTG30336.1"/>
    </source>
</evidence>
<dbReference type="EMBL" id="CM007892">
    <property type="protein sequence ID" value="OTG30336.1"/>
    <property type="molecule type" value="Genomic_DNA"/>
</dbReference>
<keyword evidence="4" id="KW-1185">Reference proteome</keyword>
<reference evidence="4" key="1">
    <citation type="journal article" date="2017" name="Nature">
        <title>The sunflower genome provides insights into oil metabolism, flowering and Asterid evolution.</title>
        <authorList>
            <person name="Badouin H."/>
            <person name="Gouzy J."/>
            <person name="Grassa C.J."/>
            <person name="Murat F."/>
            <person name="Staton S.E."/>
            <person name="Cottret L."/>
            <person name="Lelandais-Briere C."/>
            <person name="Owens G.L."/>
            <person name="Carrere S."/>
            <person name="Mayjonade B."/>
            <person name="Legrand L."/>
            <person name="Gill N."/>
            <person name="Kane N.C."/>
            <person name="Bowers J.E."/>
            <person name="Hubner S."/>
            <person name="Bellec A."/>
            <person name="Berard A."/>
            <person name="Berges H."/>
            <person name="Blanchet N."/>
            <person name="Boniface M.C."/>
            <person name="Brunel D."/>
            <person name="Catrice O."/>
            <person name="Chaidir N."/>
            <person name="Claudel C."/>
            <person name="Donnadieu C."/>
            <person name="Faraut T."/>
            <person name="Fievet G."/>
            <person name="Helmstetter N."/>
            <person name="King M."/>
            <person name="Knapp S.J."/>
            <person name="Lai Z."/>
            <person name="Le Paslier M.C."/>
            <person name="Lippi Y."/>
            <person name="Lorenzon L."/>
            <person name="Mandel J.R."/>
            <person name="Marage G."/>
            <person name="Marchand G."/>
            <person name="Marquand E."/>
            <person name="Bret-Mestries E."/>
            <person name="Morien E."/>
            <person name="Nambeesan S."/>
            <person name="Nguyen T."/>
            <person name="Pegot-Espagnet P."/>
            <person name="Pouilly N."/>
            <person name="Raftis F."/>
            <person name="Sallet E."/>
            <person name="Schiex T."/>
            <person name="Thomas J."/>
            <person name="Vandecasteele C."/>
            <person name="Vares D."/>
            <person name="Vear F."/>
            <person name="Vautrin S."/>
            <person name="Crespi M."/>
            <person name="Mangin B."/>
            <person name="Burke J.M."/>
            <person name="Salse J."/>
            <person name="Munos S."/>
            <person name="Vincourt P."/>
            <person name="Rieseberg L.H."/>
            <person name="Langlade N.B."/>
        </authorList>
    </citation>
    <scope>NUCLEOTIDE SEQUENCE [LARGE SCALE GENOMIC DNA]</scope>
    <source>
        <strain evidence="4">cv. SF193</strain>
    </source>
</reference>
<organism evidence="3 4">
    <name type="scientific">Helianthus annuus</name>
    <name type="common">Common sunflower</name>
    <dbReference type="NCBI Taxonomy" id="4232"/>
    <lineage>
        <taxon>Eukaryota</taxon>
        <taxon>Viridiplantae</taxon>
        <taxon>Streptophyta</taxon>
        <taxon>Embryophyta</taxon>
        <taxon>Tracheophyta</taxon>
        <taxon>Spermatophyta</taxon>
        <taxon>Magnoliopsida</taxon>
        <taxon>eudicotyledons</taxon>
        <taxon>Gunneridae</taxon>
        <taxon>Pentapetalae</taxon>
        <taxon>asterids</taxon>
        <taxon>campanulids</taxon>
        <taxon>Asterales</taxon>
        <taxon>Asteraceae</taxon>
        <taxon>Asteroideae</taxon>
        <taxon>Heliantheae alliance</taxon>
        <taxon>Heliantheae</taxon>
        <taxon>Helianthus</taxon>
    </lineage>
</organism>
<dbReference type="GO" id="GO:0000911">
    <property type="term" value="P:cytokinesis by cell plate formation"/>
    <property type="evidence" value="ECO:0007669"/>
    <property type="project" value="InterPro"/>
</dbReference>
<feature type="region of interest" description="Disordered" evidence="2">
    <location>
        <begin position="43"/>
        <end position="68"/>
    </location>
</feature>
<accession>A0A251V5G0</accession>
<keyword evidence="1" id="KW-0175">Coiled coil</keyword>
<feature type="compositionally biased region" description="Polar residues" evidence="2">
    <location>
        <begin position="48"/>
        <end position="66"/>
    </location>
</feature>
<dbReference type="PANTHER" id="PTHR31762:SF11">
    <property type="entry name" value="MYOSIN"/>
    <property type="match status" value="1"/>
</dbReference>
<dbReference type="PANTHER" id="PTHR31762">
    <property type="entry name" value="FAS-BINDING FACTOR-LIKE PROTEIN"/>
    <property type="match status" value="1"/>
</dbReference>
<dbReference type="AlphaFoldDB" id="A0A251V5G0"/>
<evidence type="ECO:0000256" key="1">
    <source>
        <dbReference type="SAM" id="Coils"/>
    </source>
</evidence>
<dbReference type="InParanoid" id="A0A251V5G0"/>
<sequence length="191" mass="21123">MKTLKLMVEDLFVSSMKSQIEWVQPSLSLHPVNQSILLARTRSEETQPSRVTSALSGVPSKSNSMLPSLLPSKASLRTPMVIPPIDPPSKKQTNKMFPMELGENNSKNADGQEASALRDELRIAEEGCQDAEKRVEELEKQVASLGEGISLEAKLISRKEAALRQREVGGTHITLGGMAKDFGTMYYMYHH</sequence>
<name>A0A251V5G0_HELAN</name>
<dbReference type="STRING" id="4232.A0A251V5G0"/>